<dbReference type="AlphaFoldDB" id="A0A5P1E6R2"/>
<dbReference type="Proteomes" id="UP000243459">
    <property type="component" value="Chromosome 9"/>
</dbReference>
<name>A0A5P1E6R2_ASPOF</name>
<dbReference type="EMBL" id="CM007389">
    <property type="protein sequence ID" value="ONK57693.1"/>
    <property type="molecule type" value="Genomic_DNA"/>
</dbReference>
<feature type="compositionally biased region" description="Basic and acidic residues" evidence="1">
    <location>
        <begin position="172"/>
        <end position="181"/>
    </location>
</feature>
<evidence type="ECO:0000313" key="3">
    <source>
        <dbReference type="Proteomes" id="UP000243459"/>
    </source>
</evidence>
<gene>
    <name evidence="2" type="ORF">A4U43_C09F3100</name>
</gene>
<feature type="region of interest" description="Disordered" evidence="1">
    <location>
        <begin position="22"/>
        <end position="181"/>
    </location>
</feature>
<feature type="compositionally biased region" description="Basic and acidic residues" evidence="1">
    <location>
        <begin position="73"/>
        <end position="82"/>
    </location>
</feature>
<feature type="compositionally biased region" description="Polar residues" evidence="1">
    <location>
        <begin position="57"/>
        <end position="71"/>
    </location>
</feature>
<feature type="compositionally biased region" description="Basic and acidic residues" evidence="1">
    <location>
        <begin position="151"/>
        <end position="164"/>
    </location>
</feature>
<reference evidence="3" key="1">
    <citation type="journal article" date="2017" name="Nat. Commun.">
        <title>The asparagus genome sheds light on the origin and evolution of a young Y chromosome.</title>
        <authorList>
            <person name="Harkess A."/>
            <person name="Zhou J."/>
            <person name="Xu C."/>
            <person name="Bowers J.E."/>
            <person name="Van der Hulst R."/>
            <person name="Ayyampalayam S."/>
            <person name="Mercati F."/>
            <person name="Riccardi P."/>
            <person name="McKain M.R."/>
            <person name="Kakrana A."/>
            <person name="Tang H."/>
            <person name="Ray J."/>
            <person name="Groenendijk J."/>
            <person name="Arikit S."/>
            <person name="Mathioni S.M."/>
            <person name="Nakano M."/>
            <person name="Shan H."/>
            <person name="Telgmann-Rauber A."/>
            <person name="Kanno A."/>
            <person name="Yue Z."/>
            <person name="Chen H."/>
            <person name="Li W."/>
            <person name="Chen Y."/>
            <person name="Xu X."/>
            <person name="Zhang Y."/>
            <person name="Luo S."/>
            <person name="Chen H."/>
            <person name="Gao J."/>
            <person name="Mao Z."/>
            <person name="Pires J.C."/>
            <person name="Luo M."/>
            <person name="Kudrna D."/>
            <person name="Wing R.A."/>
            <person name="Meyers B.C."/>
            <person name="Yi K."/>
            <person name="Kong H."/>
            <person name="Lavrijsen P."/>
            <person name="Sunseri F."/>
            <person name="Falavigna A."/>
            <person name="Ye Y."/>
            <person name="Leebens-Mack J.H."/>
            <person name="Chen G."/>
        </authorList>
    </citation>
    <scope>NUCLEOTIDE SEQUENCE [LARGE SCALE GENOMIC DNA]</scope>
    <source>
        <strain evidence="3">cv. DH0086</strain>
    </source>
</reference>
<feature type="compositionally biased region" description="Basic and acidic residues" evidence="1">
    <location>
        <begin position="106"/>
        <end position="117"/>
    </location>
</feature>
<evidence type="ECO:0000313" key="2">
    <source>
        <dbReference type="EMBL" id="ONK57693.1"/>
    </source>
</evidence>
<accession>A0A5P1E6R2</accession>
<organism evidence="2 3">
    <name type="scientific">Asparagus officinalis</name>
    <name type="common">Garden asparagus</name>
    <dbReference type="NCBI Taxonomy" id="4686"/>
    <lineage>
        <taxon>Eukaryota</taxon>
        <taxon>Viridiplantae</taxon>
        <taxon>Streptophyta</taxon>
        <taxon>Embryophyta</taxon>
        <taxon>Tracheophyta</taxon>
        <taxon>Spermatophyta</taxon>
        <taxon>Magnoliopsida</taxon>
        <taxon>Liliopsida</taxon>
        <taxon>Asparagales</taxon>
        <taxon>Asparagaceae</taxon>
        <taxon>Asparagoideae</taxon>
        <taxon>Asparagus</taxon>
    </lineage>
</organism>
<feature type="compositionally biased region" description="Basic residues" evidence="1">
    <location>
        <begin position="126"/>
        <end position="141"/>
    </location>
</feature>
<keyword evidence="3" id="KW-1185">Reference proteome</keyword>
<evidence type="ECO:0000256" key="1">
    <source>
        <dbReference type="SAM" id="MobiDB-lite"/>
    </source>
</evidence>
<sequence length="181" mass="19411">MFLCLDACPASSRSRLERVVAGRNGAADQPSFSGPRNRRPAGVAAGVVPPPAGAARTTLQSFMRLATSPTRSRPLERGEAPRRGGGRLLTARCRPGLRDGGAGRTASEHRSRLRGQESLKSAGPRRPPRRRGFGRMSHRRASGGPGAQSRGCRERGRVEVEELAGRSAASRELVEAEGRRR</sequence>
<proteinExistence type="predicted"/>
<protein>
    <submittedName>
        <fullName evidence="2">Uncharacterized protein</fullName>
    </submittedName>
</protein>
<dbReference type="Gramene" id="ONK57693">
    <property type="protein sequence ID" value="ONK57693"/>
    <property type="gene ID" value="A4U43_C09F3100"/>
</dbReference>